<evidence type="ECO:0008006" key="2">
    <source>
        <dbReference type="Google" id="ProtNLM"/>
    </source>
</evidence>
<accession>A0A382PRS9</accession>
<gene>
    <name evidence="1" type="ORF">METZ01_LOCUS328898</name>
</gene>
<dbReference type="EMBL" id="UINC01109307">
    <property type="protein sequence ID" value="SVC76044.1"/>
    <property type="molecule type" value="Genomic_DNA"/>
</dbReference>
<dbReference type="PANTHER" id="PTHR21485:SF3">
    <property type="entry name" value="N-ACYLNEURAMINATE CYTIDYLYLTRANSFERASE"/>
    <property type="match status" value="1"/>
</dbReference>
<dbReference type="CDD" id="cd02513">
    <property type="entry name" value="CMP-NeuAc_Synthase"/>
    <property type="match status" value="1"/>
</dbReference>
<dbReference type="InterPro" id="IPR050793">
    <property type="entry name" value="CMP-NeuNAc_synthase"/>
</dbReference>
<dbReference type="InterPro" id="IPR029044">
    <property type="entry name" value="Nucleotide-diphossugar_trans"/>
</dbReference>
<dbReference type="GO" id="GO:0008781">
    <property type="term" value="F:N-acylneuraminate cytidylyltransferase activity"/>
    <property type="evidence" value="ECO:0007669"/>
    <property type="project" value="TreeGrafter"/>
</dbReference>
<organism evidence="1">
    <name type="scientific">marine metagenome</name>
    <dbReference type="NCBI Taxonomy" id="408172"/>
    <lineage>
        <taxon>unclassified sequences</taxon>
        <taxon>metagenomes</taxon>
        <taxon>ecological metagenomes</taxon>
    </lineage>
</organism>
<dbReference type="Gene3D" id="3.90.550.10">
    <property type="entry name" value="Spore Coat Polysaccharide Biosynthesis Protein SpsA, Chain A"/>
    <property type="match status" value="1"/>
</dbReference>
<dbReference type="InterPro" id="IPR003329">
    <property type="entry name" value="Cytidylyl_trans"/>
</dbReference>
<dbReference type="SUPFAM" id="SSF53448">
    <property type="entry name" value="Nucleotide-diphospho-sugar transferases"/>
    <property type="match status" value="1"/>
</dbReference>
<sequence length="227" mass="25854">MNVISIIPARGGSTGIHMKNLIKLDNKPLLYYSVTASLNSKSVSRTVVSTDNDKIADYALSLGAEVVIRPKKISGNIVGLEPAILHVLDHFKKHENFKPDVVITLQNTSPFRNSQHIDRAFSIFKKGNYDSVISGFKSKFLLWQKKGKNVTPINYNPLKRPRRQEIKKYFIENGAVYVTKYSSLKKFNSYVCGKVGLYEMPQHLSLEIDSYFDLFLAQQIFKHKKNL</sequence>
<dbReference type="PANTHER" id="PTHR21485">
    <property type="entry name" value="HAD SUPERFAMILY MEMBERS CMAS AND KDSC"/>
    <property type="match status" value="1"/>
</dbReference>
<evidence type="ECO:0000313" key="1">
    <source>
        <dbReference type="EMBL" id="SVC76044.1"/>
    </source>
</evidence>
<name>A0A382PRS9_9ZZZZ</name>
<dbReference type="Pfam" id="PF02348">
    <property type="entry name" value="CTP_transf_3"/>
    <property type="match status" value="1"/>
</dbReference>
<proteinExistence type="predicted"/>
<reference evidence="1" key="1">
    <citation type="submission" date="2018-05" db="EMBL/GenBank/DDBJ databases">
        <authorList>
            <person name="Lanie J.A."/>
            <person name="Ng W.-L."/>
            <person name="Kazmierczak K.M."/>
            <person name="Andrzejewski T.M."/>
            <person name="Davidsen T.M."/>
            <person name="Wayne K.J."/>
            <person name="Tettelin H."/>
            <person name="Glass J.I."/>
            <person name="Rusch D."/>
            <person name="Podicherti R."/>
            <person name="Tsui H.-C.T."/>
            <person name="Winkler M.E."/>
        </authorList>
    </citation>
    <scope>NUCLEOTIDE SEQUENCE</scope>
</reference>
<dbReference type="AlphaFoldDB" id="A0A382PRS9"/>
<protein>
    <recommendedName>
        <fullName evidence="2">Acylneuraminate cytidylyltransferase</fullName>
    </recommendedName>
</protein>